<sequence>MNPTTTPKTWTKTADRPLRSAWRSAGVWLLARFMGVPVPWQAVHQRDGRALLAYEHQRLLALGAAGEAVPPVLAFDGHSLVTGDIGRTFDHIVNETPLPQRLPLMCAAAEDLAGFHARGHWHGGAQARNLTWDGQRFARMDFEEPLYPAMPLNQVQLYDALQLLMSYARFLESMGPGAVRDVLQAYRSASVRAFAARGVTPPDLPSFIQRLMSRLRTVQRVLHAVPRLRESREAMRLRIVLDGMAAFTAQHTGH</sequence>
<gene>
    <name evidence="1" type="ORF">ACFQNJ_13990</name>
</gene>
<reference evidence="2" key="1">
    <citation type="journal article" date="2019" name="Int. J. Syst. Evol. Microbiol.">
        <title>The Global Catalogue of Microorganisms (GCM) 10K type strain sequencing project: providing services to taxonomists for standard genome sequencing and annotation.</title>
        <authorList>
            <consortium name="The Broad Institute Genomics Platform"/>
            <consortium name="The Broad Institute Genome Sequencing Center for Infectious Disease"/>
            <person name="Wu L."/>
            <person name="Ma J."/>
        </authorList>
    </citation>
    <scope>NUCLEOTIDE SEQUENCE [LARGE SCALE GENOMIC DNA]</scope>
    <source>
        <strain evidence="2">CCUG 54518</strain>
    </source>
</reference>
<accession>A0ABW2RBY9</accession>
<evidence type="ECO:0000313" key="2">
    <source>
        <dbReference type="Proteomes" id="UP001596495"/>
    </source>
</evidence>
<keyword evidence="2" id="KW-1185">Reference proteome</keyword>
<name>A0ABW2RBY9_9BURK</name>
<comment type="caution">
    <text evidence="1">The sequence shown here is derived from an EMBL/GenBank/DDBJ whole genome shotgun (WGS) entry which is preliminary data.</text>
</comment>
<protein>
    <recommendedName>
        <fullName evidence="3">tRNA A-37 threonylcarbamoyl transferase component Bud32</fullName>
    </recommendedName>
</protein>
<proteinExistence type="predicted"/>
<evidence type="ECO:0008006" key="3">
    <source>
        <dbReference type="Google" id="ProtNLM"/>
    </source>
</evidence>
<dbReference type="Proteomes" id="UP001596495">
    <property type="component" value="Unassembled WGS sequence"/>
</dbReference>
<dbReference type="EMBL" id="JBHTBX010000009">
    <property type="protein sequence ID" value="MFC7435622.1"/>
    <property type="molecule type" value="Genomic_DNA"/>
</dbReference>
<dbReference type="RefSeq" id="WP_382258601.1">
    <property type="nucleotide sequence ID" value="NZ_JBHTBX010000009.1"/>
</dbReference>
<organism evidence="1 2">
    <name type="scientific">Hydrogenophaga bisanensis</name>
    <dbReference type="NCBI Taxonomy" id="439611"/>
    <lineage>
        <taxon>Bacteria</taxon>
        <taxon>Pseudomonadati</taxon>
        <taxon>Pseudomonadota</taxon>
        <taxon>Betaproteobacteria</taxon>
        <taxon>Burkholderiales</taxon>
        <taxon>Comamonadaceae</taxon>
        <taxon>Hydrogenophaga</taxon>
    </lineage>
</organism>
<evidence type="ECO:0000313" key="1">
    <source>
        <dbReference type="EMBL" id="MFC7435622.1"/>
    </source>
</evidence>